<dbReference type="InterPro" id="IPR003593">
    <property type="entry name" value="AAA+_ATPase"/>
</dbReference>
<feature type="domain" description="AAA+ ATPase" evidence="2">
    <location>
        <begin position="37"/>
        <end position="200"/>
    </location>
</feature>
<dbReference type="Proteomes" id="UP000772196">
    <property type="component" value="Unassembled WGS sequence"/>
</dbReference>
<dbReference type="RefSeq" id="WP_168534784.1">
    <property type="nucleotide sequence ID" value="NZ_JAAWWP010000001.1"/>
</dbReference>
<sequence>MDHTPGPEAPGATDGVPAPGTLDQLAAEAWRLTEGRPRAVLGLAGPPGAGKSTLARALAAAVEQVRGPGTAAYLPLDGFHLSNAQLRRLGLSDRKGSEPSFDVHGYAALLARVCAAAAEPSPYGVYVPDFDRTLDEPVAARHLVPPTARLVVTEGNYLACDLPGWREARALMAGCWYVAAPSAVRRARLLDRHVHHGRTPGAARAWVAANDDPNAELVEASRARADRVLTPPPLPADS</sequence>
<proteinExistence type="predicted"/>
<dbReference type="GO" id="GO:0016301">
    <property type="term" value="F:kinase activity"/>
    <property type="evidence" value="ECO:0007669"/>
    <property type="project" value="UniProtKB-KW"/>
</dbReference>
<evidence type="ECO:0000313" key="3">
    <source>
        <dbReference type="EMBL" id="NKI39813.1"/>
    </source>
</evidence>
<keyword evidence="3" id="KW-0808">Transferase</keyword>
<comment type="caution">
    <text evidence="3">The sequence shown here is derived from an EMBL/GenBank/DDBJ whole genome shotgun (WGS) entry which is preliminary data.</text>
</comment>
<gene>
    <name evidence="3" type="ORF">HFV08_00800</name>
</gene>
<dbReference type="Gene3D" id="3.40.50.300">
    <property type="entry name" value="P-loop containing nucleotide triphosphate hydrolases"/>
    <property type="match status" value="2"/>
</dbReference>
<dbReference type="PANTHER" id="PTHR10285">
    <property type="entry name" value="URIDINE KINASE"/>
    <property type="match status" value="1"/>
</dbReference>
<dbReference type="EMBL" id="JAAWWP010000001">
    <property type="protein sequence ID" value="NKI39813.1"/>
    <property type="molecule type" value="Genomic_DNA"/>
</dbReference>
<keyword evidence="4" id="KW-1185">Reference proteome</keyword>
<accession>A0ABX1GVQ2</accession>
<evidence type="ECO:0000313" key="4">
    <source>
        <dbReference type="Proteomes" id="UP000772196"/>
    </source>
</evidence>
<keyword evidence="3" id="KW-0418">Kinase</keyword>
<organism evidence="3 4">
    <name type="scientific">Streptomyces physcomitrii</name>
    <dbReference type="NCBI Taxonomy" id="2724184"/>
    <lineage>
        <taxon>Bacteria</taxon>
        <taxon>Bacillati</taxon>
        <taxon>Actinomycetota</taxon>
        <taxon>Actinomycetes</taxon>
        <taxon>Kitasatosporales</taxon>
        <taxon>Streptomycetaceae</taxon>
        <taxon>Streptomyces</taxon>
    </lineage>
</organism>
<dbReference type="SUPFAM" id="SSF52540">
    <property type="entry name" value="P-loop containing nucleoside triphosphate hydrolases"/>
    <property type="match status" value="1"/>
</dbReference>
<evidence type="ECO:0000259" key="2">
    <source>
        <dbReference type="SMART" id="SM00382"/>
    </source>
</evidence>
<dbReference type="InterPro" id="IPR027417">
    <property type="entry name" value="P-loop_NTPase"/>
</dbReference>
<dbReference type="SMART" id="SM00382">
    <property type="entry name" value="AAA"/>
    <property type="match status" value="1"/>
</dbReference>
<reference evidence="3 4" key="1">
    <citation type="submission" date="2020-04" db="EMBL/GenBank/DDBJ databases">
        <title>Phylogenetic Diversity and Antibacterial Activity against Ralstonia solanacearum of Endophytic Actinomycete Isolated from Moss.</title>
        <authorList>
            <person name="Zhuang X."/>
        </authorList>
    </citation>
    <scope>NUCLEOTIDE SEQUENCE [LARGE SCALE GENOMIC DNA]</scope>
    <source>
        <strain evidence="3 4">LD120</strain>
    </source>
</reference>
<evidence type="ECO:0000256" key="1">
    <source>
        <dbReference type="SAM" id="MobiDB-lite"/>
    </source>
</evidence>
<protein>
    <submittedName>
        <fullName evidence="3">Nucleoside/nucleotide kinase family protein</fullName>
    </submittedName>
</protein>
<dbReference type="NCBIfam" id="NF006743">
    <property type="entry name" value="PRK09270.1-2"/>
    <property type="match status" value="1"/>
</dbReference>
<feature type="region of interest" description="Disordered" evidence="1">
    <location>
        <begin position="1"/>
        <end position="20"/>
    </location>
</feature>
<name>A0ABX1GVQ2_9ACTN</name>